<accession>A0AAV4UQH0</accession>
<comment type="caution">
    <text evidence="1">The sequence shown here is derived from an EMBL/GenBank/DDBJ whole genome shotgun (WGS) entry which is preliminary data.</text>
</comment>
<dbReference type="EMBL" id="BPLQ01011719">
    <property type="protein sequence ID" value="GIY59809.1"/>
    <property type="molecule type" value="Genomic_DNA"/>
</dbReference>
<protein>
    <submittedName>
        <fullName evidence="1">Uncharacterized protein</fullName>
    </submittedName>
</protein>
<evidence type="ECO:0000313" key="1">
    <source>
        <dbReference type="EMBL" id="GIY59809.1"/>
    </source>
</evidence>
<evidence type="ECO:0000313" key="2">
    <source>
        <dbReference type="Proteomes" id="UP001054837"/>
    </source>
</evidence>
<dbReference type="AlphaFoldDB" id="A0AAV4UQH0"/>
<organism evidence="1 2">
    <name type="scientific">Caerostris darwini</name>
    <dbReference type="NCBI Taxonomy" id="1538125"/>
    <lineage>
        <taxon>Eukaryota</taxon>
        <taxon>Metazoa</taxon>
        <taxon>Ecdysozoa</taxon>
        <taxon>Arthropoda</taxon>
        <taxon>Chelicerata</taxon>
        <taxon>Arachnida</taxon>
        <taxon>Araneae</taxon>
        <taxon>Araneomorphae</taxon>
        <taxon>Entelegynae</taxon>
        <taxon>Araneoidea</taxon>
        <taxon>Araneidae</taxon>
        <taxon>Caerostris</taxon>
    </lineage>
</organism>
<keyword evidence="2" id="KW-1185">Reference proteome</keyword>
<sequence>MLRICCPKVGGGVSPPPVGPYKSISTWSSHLGPTHPSPVFIKEMNKEARFYTENGGTHLTDGEFPRFVEFGHFKMYFMPPAPSKNPSPPPEFIFRIRNLR</sequence>
<name>A0AAV4UQH0_9ARAC</name>
<reference evidence="1 2" key="1">
    <citation type="submission" date="2021-06" db="EMBL/GenBank/DDBJ databases">
        <title>Caerostris darwini draft genome.</title>
        <authorList>
            <person name="Kono N."/>
            <person name="Arakawa K."/>
        </authorList>
    </citation>
    <scope>NUCLEOTIDE SEQUENCE [LARGE SCALE GENOMIC DNA]</scope>
</reference>
<gene>
    <name evidence="1" type="ORF">CDAR_120181</name>
</gene>
<proteinExistence type="predicted"/>
<dbReference type="Proteomes" id="UP001054837">
    <property type="component" value="Unassembled WGS sequence"/>
</dbReference>